<dbReference type="InterPro" id="IPR006748">
    <property type="entry name" value="NH2Glyco/OHUrea_AB-resist_kin"/>
</dbReference>
<organism evidence="1 2">
    <name type="scientific">Phenylobacterium koreense</name>
    <dbReference type="NCBI Taxonomy" id="266125"/>
    <lineage>
        <taxon>Bacteria</taxon>
        <taxon>Pseudomonadati</taxon>
        <taxon>Pseudomonadota</taxon>
        <taxon>Alphaproteobacteria</taxon>
        <taxon>Caulobacterales</taxon>
        <taxon>Caulobacteraceae</taxon>
        <taxon>Phenylobacterium</taxon>
    </lineage>
</organism>
<comment type="caution">
    <text evidence="1">The sequence shown here is derived from an EMBL/GenBank/DDBJ whole genome shotgun (WGS) entry which is preliminary data.</text>
</comment>
<dbReference type="GO" id="GO:0050300">
    <property type="term" value="F:aminoglycoside 6-kinase activity"/>
    <property type="evidence" value="ECO:0007669"/>
    <property type="project" value="UniProtKB-EC"/>
</dbReference>
<dbReference type="EC" id="2.7.1.72" evidence="1"/>
<gene>
    <name evidence="1" type="ORF">ABID41_000475</name>
</gene>
<dbReference type="Proteomes" id="UP001549110">
    <property type="component" value="Unassembled WGS sequence"/>
</dbReference>
<sequence>MEIPEPVRLRATAAGEAGLRWLASLPALADRLAARWELSLGSVLGGGTEALVLEAWMAGGQPVVLKLSPPGADPAGDELRTLLAAQGRGYVLVHRHDAAVGALLLERLGGQLVQTGWPLSDQLAALCATLREAWTAPPPEGLTNGAEKARALAEFISATWNELDRPCSGRVVETALGYARQREAAFDPAQALLAHGDAHGWNTLQAADGRFKLVDPDGLLIEPAYDLGIPMREWTTELLAGDPLALGRERAELLSTLTGVPPEPIWQWGFIERVSTALLCQKLGLEGGAQMLAVAEAWAAP</sequence>
<evidence type="ECO:0000313" key="2">
    <source>
        <dbReference type="Proteomes" id="UP001549110"/>
    </source>
</evidence>
<dbReference type="Pfam" id="PF04655">
    <property type="entry name" value="APH_6_hur"/>
    <property type="match status" value="1"/>
</dbReference>
<name>A0ABV2EED4_9CAUL</name>
<evidence type="ECO:0000313" key="1">
    <source>
        <dbReference type="EMBL" id="MET3525380.1"/>
    </source>
</evidence>
<accession>A0ABV2EED4</accession>
<keyword evidence="2" id="KW-1185">Reference proteome</keyword>
<proteinExistence type="predicted"/>
<dbReference type="EMBL" id="JBEPLU010000001">
    <property type="protein sequence ID" value="MET3525380.1"/>
    <property type="molecule type" value="Genomic_DNA"/>
</dbReference>
<keyword evidence="1" id="KW-0808">Transferase</keyword>
<dbReference type="SUPFAM" id="SSF56112">
    <property type="entry name" value="Protein kinase-like (PK-like)"/>
    <property type="match status" value="1"/>
</dbReference>
<reference evidence="1 2" key="1">
    <citation type="submission" date="2024-06" db="EMBL/GenBank/DDBJ databases">
        <title>Genomic Encyclopedia of Type Strains, Phase IV (KMG-IV): sequencing the most valuable type-strain genomes for metagenomic binning, comparative biology and taxonomic classification.</title>
        <authorList>
            <person name="Goeker M."/>
        </authorList>
    </citation>
    <scope>NUCLEOTIDE SEQUENCE [LARGE SCALE GENOMIC DNA]</scope>
    <source>
        <strain evidence="1 2">DSM 17809</strain>
    </source>
</reference>
<dbReference type="RefSeq" id="WP_331932745.1">
    <property type="nucleotide sequence ID" value="NZ_JBEPLU010000001.1"/>
</dbReference>
<dbReference type="InterPro" id="IPR011009">
    <property type="entry name" value="Kinase-like_dom_sf"/>
</dbReference>
<dbReference type="Gene3D" id="1.10.510.10">
    <property type="entry name" value="Transferase(Phosphotransferase) domain 1"/>
    <property type="match status" value="1"/>
</dbReference>
<protein>
    <submittedName>
        <fullName evidence="1">Streptomycin 6-kinase</fullName>
        <ecNumber evidence="1">2.7.1.72</ecNumber>
    </submittedName>
</protein>